<organism evidence="1 2">
    <name type="scientific">Solanum stoloniferum</name>
    <dbReference type="NCBI Taxonomy" id="62892"/>
    <lineage>
        <taxon>Eukaryota</taxon>
        <taxon>Viridiplantae</taxon>
        <taxon>Streptophyta</taxon>
        <taxon>Embryophyta</taxon>
        <taxon>Tracheophyta</taxon>
        <taxon>Spermatophyta</taxon>
        <taxon>Magnoliopsida</taxon>
        <taxon>eudicotyledons</taxon>
        <taxon>Gunneridae</taxon>
        <taxon>Pentapetalae</taxon>
        <taxon>asterids</taxon>
        <taxon>lamiids</taxon>
        <taxon>Solanales</taxon>
        <taxon>Solanaceae</taxon>
        <taxon>Solanoideae</taxon>
        <taxon>Solaneae</taxon>
        <taxon>Solanum</taxon>
    </lineage>
</organism>
<evidence type="ECO:0000313" key="2">
    <source>
        <dbReference type="Proteomes" id="UP001627284"/>
    </source>
</evidence>
<reference evidence="1 2" key="1">
    <citation type="submission" date="2024-05" db="EMBL/GenBank/DDBJ databases">
        <title>De novo assembly of an allotetraploid wild potato.</title>
        <authorList>
            <person name="Hosaka A.J."/>
        </authorList>
    </citation>
    <scope>NUCLEOTIDE SEQUENCE [LARGE SCALE GENOMIC DNA]</scope>
    <source>
        <tissue evidence="1">Young leaves</tissue>
    </source>
</reference>
<sequence>SKSTREQPKLRRSILKFDPFSSQIGSIFQVKIVSPLLVESDGFLKLCKLGICDVKPTRIGHCSALGTAMGGSKKGLYTVLSAVQYLQIFRVTISNKHPCVIAIELEF</sequence>
<gene>
    <name evidence="1" type="ORF">AABB24_014501</name>
</gene>
<protein>
    <submittedName>
        <fullName evidence="1">Uncharacterized protein</fullName>
    </submittedName>
</protein>
<evidence type="ECO:0000313" key="1">
    <source>
        <dbReference type="EMBL" id="KAL3361666.1"/>
    </source>
</evidence>
<comment type="caution">
    <text evidence="1">The sequence shown here is derived from an EMBL/GenBank/DDBJ whole genome shotgun (WGS) entry which is preliminary data.</text>
</comment>
<name>A0ABD2TZY8_9SOLN</name>
<keyword evidence="2" id="KW-1185">Reference proteome</keyword>
<proteinExistence type="predicted"/>
<feature type="non-terminal residue" evidence="1">
    <location>
        <position position="1"/>
    </location>
</feature>
<dbReference type="Proteomes" id="UP001627284">
    <property type="component" value="Unassembled WGS sequence"/>
</dbReference>
<dbReference type="AlphaFoldDB" id="A0ABD2TZY8"/>
<accession>A0ABD2TZY8</accession>
<dbReference type="EMBL" id="JBJKTR010000008">
    <property type="protein sequence ID" value="KAL3361666.1"/>
    <property type="molecule type" value="Genomic_DNA"/>
</dbReference>